<dbReference type="PATRIC" id="fig|1359184.3.peg.242"/>
<evidence type="ECO:0000313" key="4">
    <source>
        <dbReference type="Proteomes" id="UP000244959"/>
    </source>
</evidence>
<accession>A0A0F3MBK7</accession>
<keyword evidence="4" id="KW-1185">Reference proteome</keyword>
<sequence>MPINQSLKSTICNHKFINSAIRLAYKVGYSTYGERVKETEAAIKGTGWKILCNSADYKDTNMYGYKAVAFLNEETNEIHVATAGTDVKDVNDLRDDLKGVYMHGDISKIKPMKAFIDKIVAKIGVEGYKYSTSGHSLGAVVSDLTAAEIVSRNLEFIESRTFDNPGSNPVVEYAVKNKYFSTADREKIYSLAKHCKVFNAVPNLVNSANDQFAAEPPKLVIPKKKVFNNDGYISWAADNLKKLCKPFDAAGNMLASSFGFNKISYAFHKVSNTINKASNLLQKVSITAHSHGLSNFEECEVVDVKHWGDDIVELDASEEEKLQNVSSTGNDGIIIEHKNAEECLQSFVHYSVYACSDIINPLHETSNPSLTSFICYNYASTDSCNQINGACIDLNAEVD</sequence>
<organism evidence="1 3">
    <name type="scientific">Orientia tsutsugamushi str. Gilliam</name>
    <dbReference type="NCBI Taxonomy" id="1359184"/>
    <lineage>
        <taxon>Bacteria</taxon>
        <taxon>Pseudomonadati</taxon>
        <taxon>Pseudomonadota</taxon>
        <taxon>Alphaproteobacteria</taxon>
        <taxon>Rickettsiales</taxon>
        <taxon>Rickettsiaceae</taxon>
        <taxon>Rickettsieae</taxon>
        <taxon>Orientia</taxon>
    </lineage>
</organism>
<reference evidence="2" key="2">
    <citation type="submission" date="2018-03" db="EMBL/GenBank/DDBJ databases">
        <authorList>
            <person name="Keele B.F."/>
        </authorList>
    </citation>
    <scope>NUCLEOTIDE SEQUENCE [LARGE SCALE GENOMIC DNA]</scope>
    <source>
        <strain evidence="2">Gilliam</strain>
    </source>
</reference>
<proteinExistence type="predicted"/>
<protein>
    <recommendedName>
        <fullName evidence="5">Fungal lipase-like domain-containing protein</fullName>
    </recommendedName>
</protein>
<evidence type="ECO:0008006" key="5">
    <source>
        <dbReference type="Google" id="ProtNLM"/>
    </source>
</evidence>
<dbReference type="InterPro" id="IPR029058">
    <property type="entry name" value="AB_hydrolase_fold"/>
</dbReference>
<gene>
    <name evidence="2" type="ORF">GILLIAM_00589</name>
    <name evidence="1" type="ORF">OTSGILL_0995</name>
</gene>
<dbReference type="AlphaFoldDB" id="A0A0F3MBK7"/>
<reference evidence="1 3" key="1">
    <citation type="submission" date="2015-02" db="EMBL/GenBank/DDBJ databases">
        <title>Genome Sequencing of Rickettsiales.</title>
        <authorList>
            <person name="Daugherty S.C."/>
            <person name="Su Q."/>
            <person name="Abolude K."/>
            <person name="Beier-Sexton M."/>
            <person name="Carlyon J.A."/>
            <person name="Carter R."/>
            <person name="Day N.P."/>
            <person name="Dumler S.J."/>
            <person name="Dyachenko V."/>
            <person name="Godinez A."/>
            <person name="Kurtti T.J."/>
            <person name="Lichay M."/>
            <person name="Mullins K.E."/>
            <person name="Ott S."/>
            <person name="Pappas-Brown V."/>
            <person name="Paris D.H."/>
            <person name="Patel P."/>
            <person name="Richards A.L."/>
            <person name="Sadzewicz L."/>
            <person name="Sears K."/>
            <person name="Seidman D."/>
            <person name="Sengamalay N."/>
            <person name="Stenos J."/>
            <person name="Tallon L.J."/>
            <person name="Vincent G."/>
            <person name="Fraser C.M."/>
            <person name="Munderloh U."/>
            <person name="Dunning-Hotopp J.C."/>
        </authorList>
    </citation>
    <scope>NUCLEOTIDE SEQUENCE [LARGE SCALE GENOMIC DNA]</scope>
    <source>
        <strain evidence="1 3">Gilliam</strain>
    </source>
</reference>
<dbReference type="Proteomes" id="UP000033769">
    <property type="component" value="Unassembled WGS sequence"/>
</dbReference>
<name>A0A0F3MBK7_ORITS</name>
<dbReference type="RefSeq" id="WP_047220500.1">
    <property type="nucleotide sequence ID" value="NZ_LS398551.1"/>
</dbReference>
<evidence type="ECO:0000313" key="2">
    <source>
        <dbReference type="EMBL" id="SPR04135.1"/>
    </source>
</evidence>
<evidence type="ECO:0000313" key="1">
    <source>
        <dbReference type="EMBL" id="KJV53120.1"/>
    </source>
</evidence>
<dbReference type="Proteomes" id="UP000244959">
    <property type="component" value="Chromosome I"/>
</dbReference>
<dbReference type="EMBL" id="LANO01000012">
    <property type="protein sequence ID" value="KJV53120.1"/>
    <property type="molecule type" value="Genomic_DNA"/>
</dbReference>
<reference evidence="4" key="3">
    <citation type="submission" date="2018-03" db="EMBL/GenBank/DDBJ databases">
        <authorList>
            <person name="Batty M. E."/>
            <person name="Batty M E."/>
        </authorList>
    </citation>
    <scope>NUCLEOTIDE SEQUENCE [LARGE SCALE GENOMIC DNA]</scope>
    <source>
        <strain evidence="4">Gilliam</strain>
    </source>
</reference>
<dbReference type="SUPFAM" id="SSF53474">
    <property type="entry name" value="alpha/beta-Hydrolases"/>
    <property type="match status" value="1"/>
</dbReference>
<dbReference type="Gene3D" id="3.40.50.1820">
    <property type="entry name" value="alpha/beta hydrolase"/>
    <property type="match status" value="1"/>
</dbReference>
<evidence type="ECO:0000313" key="3">
    <source>
        <dbReference type="Proteomes" id="UP000033769"/>
    </source>
</evidence>
<dbReference type="EMBL" id="LS398551">
    <property type="protein sequence ID" value="SPR04135.1"/>
    <property type="molecule type" value="Genomic_DNA"/>
</dbReference>